<reference evidence="3" key="1">
    <citation type="journal article" date="2020" name="bioRxiv">
        <title>Whole genome comparisons of ergot fungi reveals the divergence and evolution of species within the genus Claviceps are the result of varying mechanisms driving genome evolution and host range expansion.</title>
        <authorList>
            <person name="Wyka S.A."/>
            <person name="Mondo S.J."/>
            <person name="Liu M."/>
            <person name="Dettman J."/>
            <person name="Nalam V."/>
            <person name="Broders K.D."/>
        </authorList>
    </citation>
    <scope>NUCLEOTIDE SEQUENCE</scope>
    <source>
        <strain evidence="3">CCC 1102</strain>
    </source>
</reference>
<feature type="compositionally biased region" description="Polar residues" evidence="1">
    <location>
        <begin position="134"/>
        <end position="147"/>
    </location>
</feature>
<dbReference type="OrthoDB" id="5085439at2759"/>
<evidence type="ECO:0000256" key="1">
    <source>
        <dbReference type="SAM" id="MobiDB-lite"/>
    </source>
</evidence>
<evidence type="ECO:0000256" key="2">
    <source>
        <dbReference type="SAM" id="SignalP"/>
    </source>
</evidence>
<evidence type="ECO:0000313" key="4">
    <source>
        <dbReference type="Proteomes" id="UP000784919"/>
    </source>
</evidence>
<name>A0A9P7MZH2_9HYPO</name>
<protein>
    <submittedName>
        <fullName evidence="3">Uncharacterized protein</fullName>
    </submittedName>
</protein>
<gene>
    <name evidence="3" type="ORF">E4U56_003833</name>
</gene>
<sequence length="401" mass="42330">MLRAIPWAVLALAPVTNAQFGRLSPRDNSRECCPCLPPGQPSHEGEVVTVTQPAKTVYVSIANETPNKQHTVTVERTVAAGTHTVYMTRSQSLDGPSYTPADASQSVVTVSRRPQSTSDPEPQTVTVIEGDAQGSAQPLQVTSTTQHDSSEGHSEPKTVTVQVDSPQVKLVSAITVTQDQPPLQTSWSSPSVVTVTQTGHQQQQTPSVVTVTASPEPPAVNYSPIAQPHGTNNAIPTMQSSPSLAQPASVTAPLQVQTVFQTIDHYSTYTKTIGGGGGDNIEIIIINIYTGETFCKKKYSGEPCHARSDDLPSSSPTSALSDMPSSSANVTTRVKKVFKTATVTLYSGILTGAARPTDVKLVTNVASAYGTGILTLSSGNFSGVAQPTGRKPRGPMSIRKW</sequence>
<feature type="region of interest" description="Disordered" evidence="1">
    <location>
        <begin position="90"/>
        <end position="159"/>
    </location>
</feature>
<dbReference type="AlphaFoldDB" id="A0A9P7MZH2"/>
<organism evidence="3 4">
    <name type="scientific">Claviceps arundinis</name>
    <dbReference type="NCBI Taxonomy" id="1623583"/>
    <lineage>
        <taxon>Eukaryota</taxon>
        <taxon>Fungi</taxon>
        <taxon>Dikarya</taxon>
        <taxon>Ascomycota</taxon>
        <taxon>Pezizomycotina</taxon>
        <taxon>Sordariomycetes</taxon>
        <taxon>Hypocreomycetidae</taxon>
        <taxon>Hypocreales</taxon>
        <taxon>Clavicipitaceae</taxon>
        <taxon>Claviceps</taxon>
    </lineage>
</organism>
<proteinExistence type="predicted"/>
<feature type="region of interest" description="Disordered" evidence="1">
    <location>
        <begin position="305"/>
        <end position="326"/>
    </location>
</feature>
<accession>A0A9P7MZH2</accession>
<dbReference type="Proteomes" id="UP000784919">
    <property type="component" value="Unassembled WGS sequence"/>
</dbReference>
<feature type="compositionally biased region" description="Polar residues" evidence="1">
    <location>
        <begin position="102"/>
        <end position="126"/>
    </location>
</feature>
<keyword evidence="2" id="KW-0732">Signal</keyword>
<dbReference type="EMBL" id="SRPS01000025">
    <property type="protein sequence ID" value="KAG5975301.1"/>
    <property type="molecule type" value="Genomic_DNA"/>
</dbReference>
<evidence type="ECO:0000313" key="3">
    <source>
        <dbReference type="EMBL" id="KAG5975301.1"/>
    </source>
</evidence>
<feature type="chain" id="PRO_5040391631" evidence="2">
    <location>
        <begin position="19"/>
        <end position="401"/>
    </location>
</feature>
<feature type="compositionally biased region" description="Polar residues" evidence="1">
    <location>
        <begin position="311"/>
        <end position="326"/>
    </location>
</feature>
<feature type="signal peptide" evidence="2">
    <location>
        <begin position="1"/>
        <end position="18"/>
    </location>
</feature>
<comment type="caution">
    <text evidence="3">The sequence shown here is derived from an EMBL/GenBank/DDBJ whole genome shotgun (WGS) entry which is preliminary data.</text>
</comment>